<protein>
    <recommendedName>
        <fullName evidence="1">Histidine phosphotransferase ChpT C-terminal domain-containing protein</fullName>
    </recommendedName>
</protein>
<dbReference type="OrthoDB" id="9803702at2"/>
<accession>A0A1X6Z3B3</accession>
<gene>
    <name evidence="2" type="ORF">ROJ8625_01856</name>
</gene>
<dbReference type="Pfam" id="PF10090">
    <property type="entry name" value="HPTransfase"/>
    <property type="match status" value="1"/>
</dbReference>
<dbReference type="Gene3D" id="1.10.287.130">
    <property type="match status" value="1"/>
</dbReference>
<dbReference type="Gene3D" id="3.30.565.10">
    <property type="entry name" value="Histidine kinase-like ATPase, C-terminal domain"/>
    <property type="match status" value="1"/>
</dbReference>
<reference evidence="2 3" key="1">
    <citation type="submission" date="2017-03" db="EMBL/GenBank/DDBJ databases">
        <authorList>
            <person name="Afonso C.L."/>
            <person name="Miller P.J."/>
            <person name="Scott M.A."/>
            <person name="Spackman E."/>
            <person name="Goraichik I."/>
            <person name="Dimitrov K.M."/>
            <person name="Suarez D.L."/>
            <person name="Swayne D.E."/>
        </authorList>
    </citation>
    <scope>NUCLEOTIDE SEQUENCE [LARGE SCALE GENOMIC DNA]</scope>
    <source>
        <strain evidence="2 3">CECT 8625</strain>
    </source>
</reference>
<name>A0A1X6Z3B3_9RHOB</name>
<dbReference type="EMBL" id="FWFK01000003">
    <property type="protein sequence ID" value="SLN39580.1"/>
    <property type="molecule type" value="Genomic_DNA"/>
</dbReference>
<evidence type="ECO:0000313" key="3">
    <source>
        <dbReference type="Proteomes" id="UP000193570"/>
    </source>
</evidence>
<dbReference type="AlphaFoldDB" id="A0A1X6Z3B3"/>
<sequence length="201" mass="21539">MPEPSSELARLVGSRICHDLISPIGAISNGLELLSMVAPPGTEPEELALIEHSARAAAARIRLFRLAFGATRQAGKVAADELRAILADVTADSRLDVALRASGDVPRVEAQFCCLAILCFETALPRGGLLTADWNDARWRIASTAEPRHADSDLWRLLTSGDPVPDVTPAQVQFRILADCAHAEGRPVQIDDDADALVMTI</sequence>
<dbReference type="RefSeq" id="WP_085791579.1">
    <property type="nucleotide sequence ID" value="NZ_FWFK01000003.1"/>
</dbReference>
<organism evidence="2 3">
    <name type="scientific">Roseivivax jejudonensis</name>
    <dbReference type="NCBI Taxonomy" id="1529041"/>
    <lineage>
        <taxon>Bacteria</taxon>
        <taxon>Pseudomonadati</taxon>
        <taxon>Pseudomonadota</taxon>
        <taxon>Alphaproteobacteria</taxon>
        <taxon>Rhodobacterales</taxon>
        <taxon>Roseobacteraceae</taxon>
        <taxon>Roseivivax</taxon>
    </lineage>
</organism>
<evidence type="ECO:0000313" key="2">
    <source>
        <dbReference type="EMBL" id="SLN39580.1"/>
    </source>
</evidence>
<evidence type="ECO:0000259" key="1">
    <source>
        <dbReference type="Pfam" id="PF10090"/>
    </source>
</evidence>
<dbReference type="Proteomes" id="UP000193570">
    <property type="component" value="Unassembled WGS sequence"/>
</dbReference>
<dbReference type="InterPro" id="IPR036890">
    <property type="entry name" value="HATPase_C_sf"/>
</dbReference>
<proteinExistence type="predicted"/>
<feature type="domain" description="Histidine phosphotransferase ChpT C-terminal" evidence="1">
    <location>
        <begin position="80"/>
        <end position="195"/>
    </location>
</feature>
<keyword evidence="3" id="KW-1185">Reference proteome</keyword>
<dbReference type="InterPro" id="IPR018762">
    <property type="entry name" value="ChpT_C"/>
</dbReference>